<comment type="caution">
    <text evidence="1">The sequence shown here is derived from an EMBL/GenBank/DDBJ whole genome shotgun (WGS) entry which is preliminary data.</text>
</comment>
<reference evidence="1 2" key="1">
    <citation type="submission" date="2018-08" db="EMBL/GenBank/DDBJ databases">
        <title>Genome Sequence of Clavibacter michiganensis Subspecies type strains, and the Atypical Peach-Colored Strains Isolated from Tomato.</title>
        <authorList>
            <person name="Osdaghi E."/>
            <person name="Portier P."/>
            <person name="Briand M."/>
            <person name="Jacques M.-A."/>
        </authorList>
    </citation>
    <scope>NUCLEOTIDE SEQUENCE [LARGE SCALE GENOMIC DNA]</scope>
    <source>
        <strain evidence="1 2">CFBP 6488</strain>
    </source>
</reference>
<dbReference type="Proteomes" id="UP000266634">
    <property type="component" value="Unassembled WGS sequence"/>
</dbReference>
<proteinExistence type="predicted"/>
<protein>
    <submittedName>
        <fullName evidence="1">ROK family protein</fullName>
    </submittedName>
</protein>
<dbReference type="EMBL" id="QWEA01001368">
    <property type="protein sequence ID" value="RIJ01194.1"/>
    <property type="molecule type" value="Genomic_DNA"/>
</dbReference>
<dbReference type="AlphaFoldDB" id="A0A399P4A2"/>
<evidence type="ECO:0000313" key="2">
    <source>
        <dbReference type="Proteomes" id="UP000266634"/>
    </source>
</evidence>
<name>A0A399P4A2_9MICO</name>
<organism evidence="1 2">
    <name type="scientific">Clavibacter michiganensis subsp. insidiosus</name>
    <dbReference type="NCBI Taxonomy" id="33014"/>
    <lineage>
        <taxon>Bacteria</taxon>
        <taxon>Bacillati</taxon>
        <taxon>Actinomycetota</taxon>
        <taxon>Actinomycetes</taxon>
        <taxon>Micrococcales</taxon>
        <taxon>Microbacteriaceae</taxon>
        <taxon>Clavibacter</taxon>
    </lineage>
</organism>
<feature type="non-terminal residue" evidence="1">
    <location>
        <position position="76"/>
    </location>
</feature>
<dbReference type="Gene3D" id="3.30.420.40">
    <property type="match status" value="1"/>
</dbReference>
<gene>
    <name evidence="1" type="ORF">DZF93_18600</name>
</gene>
<dbReference type="InterPro" id="IPR043129">
    <property type="entry name" value="ATPase_NBD"/>
</dbReference>
<accession>A0A399P4A2</accession>
<evidence type="ECO:0000313" key="1">
    <source>
        <dbReference type="EMBL" id="RIJ01194.1"/>
    </source>
</evidence>
<dbReference type="SUPFAM" id="SSF53067">
    <property type="entry name" value="Actin-like ATPase domain"/>
    <property type="match status" value="1"/>
</dbReference>
<sequence>MPRTLALAVDFGGTKVESALVDDAGRVLEGSRFRGPTGSERSADELLDAVLGVARRALAALPDDAELVGTGLAAAG</sequence>